<comment type="catalytic activity">
    <reaction evidence="15 17">
        <text>(2R,3S)-homoisocitrate = cis-homoaconitate + H2O</text>
        <dbReference type="Rhea" id="RHEA:15485"/>
        <dbReference type="ChEBI" id="CHEBI:15377"/>
        <dbReference type="ChEBI" id="CHEBI:15404"/>
        <dbReference type="ChEBI" id="CHEBI:58174"/>
        <dbReference type="EC" id="4.2.1.36"/>
    </reaction>
</comment>
<dbReference type="PRINTS" id="PR00415">
    <property type="entry name" value="ACONITASE"/>
</dbReference>
<dbReference type="PROSITE" id="PS00450">
    <property type="entry name" value="ACONITASE_1"/>
    <property type="match status" value="1"/>
</dbReference>
<reference evidence="20 21" key="1">
    <citation type="submission" date="2016-07" db="EMBL/GenBank/DDBJ databases">
        <title>Multiple horizontal gene transfer events from other fungi enriched the ability of initially mycotrophic Trichoderma (Ascomycota) to feed on dead plant biomass.</title>
        <authorList>
            <consortium name="DOE Joint Genome Institute"/>
            <person name="Aerts A."/>
            <person name="Atanasova L."/>
            <person name="Chenthamara K."/>
            <person name="Zhang J."/>
            <person name="Grujic M."/>
            <person name="Henrissat B."/>
            <person name="Kuo A."/>
            <person name="Salamov A."/>
            <person name="Lipzen A."/>
            <person name="Labutti K."/>
            <person name="Barry K."/>
            <person name="Miao Y."/>
            <person name="Rahimi M.J."/>
            <person name="Shen Q."/>
            <person name="Grigoriev I.V."/>
            <person name="Kubicek C.P."/>
            <person name="Druzhinina I.S."/>
        </authorList>
    </citation>
    <scope>NUCLEOTIDE SEQUENCE [LARGE SCALE GENOMIC DNA]</scope>
    <source>
        <strain evidence="20 21">CBS 433.97</strain>
    </source>
</reference>
<evidence type="ECO:0000256" key="16">
    <source>
        <dbReference type="ARBA" id="ARBA00032706"/>
    </source>
</evidence>
<evidence type="ECO:0000256" key="7">
    <source>
        <dbReference type="ARBA" id="ARBA00022605"/>
    </source>
</evidence>
<dbReference type="GO" id="GO:0046872">
    <property type="term" value="F:metal ion binding"/>
    <property type="evidence" value="ECO:0007669"/>
    <property type="project" value="UniProtKB-UniRule"/>
</dbReference>
<dbReference type="GO" id="GO:0004409">
    <property type="term" value="F:homoaconitate hydratase activity"/>
    <property type="evidence" value="ECO:0007669"/>
    <property type="project" value="UniProtKB-UniRule"/>
</dbReference>
<evidence type="ECO:0000256" key="3">
    <source>
        <dbReference type="ARBA" id="ARBA00005106"/>
    </source>
</evidence>
<dbReference type="InterPro" id="IPR004418">
    <property type="entry name" value="Homoaconitase_mito"/>
</dbReference>
<dbReference type="AlphaFoldDB" id="A0A2T3ZC77"/>
<feature type="domain" description="Aconitase/3-isopropylmalate dehydratase large subunit alpha/beta/alpha" evidence="18">
    <location>
        <begin position="79"/>
        <end position="515"/>
    </location>
</feature>
<keyword evidence="14 17" id="KW-0456">Lyase</keyword>
<dbReference type="PROSITE" id="PS01244">
    <property type="entry name" value="ACONITASE_2"/>
    <property type="match status" value="1"/>
</dbReference>
<dbReference type="EC" id="4.2.1.36" evidence="5 17"/>
<evidence type="ECO:0000256" key="2">
    <source>
        <dbReference type="ARBA" id="ARBA00004173"/>
    </source>
</evidence>
<evidence type="ECO:0000256" key="10">
    <source>
        <dbReference type="ARBA" id="ARBA00023004"/>
    </source>
</evidence>
<dbReference type="Gene3D" id="3.30.499.10">
    <property type="entry name" value="Aconitase, domain 3"/>
    <property type="match status" value="2"/>
</dbReference>
<evidence type="ECO:0000313" key="21">
    <source>
        <dbReference type="Proteomes" id="UP000240493"/>
    </source>
</evidence>
<evidence type="ECO:0000259" key="19">
    <source>
        <dbReference type="Pfam" id="PF00694"/>
    </source>
</evidence>
<dbReference type="Proteomes" id="UP000240493">
    <property type="component" value="Unassembled WGS sequence"/>
</dbReference>
<dbReference type="EMBL" id="KZ679260">
    <property type="protein sequence ID" value="PTB42392.1"/>
    <property type="molecule type" value="Genomic_DNA"/>
</dbReference>
<evidence type="ECO:0000256" key="17">
    <source>
        <dbReference type="RuleBase" id="RU362038"/>
    </source>
</evidence>
<dbReference type="OrthoDB" id="10262323at2759"/>
<comment type="function">
    <text evidence="1 17">Catalyzes the reversible hydration of cis-homoaconitate to (2R,3S)-homoisocitrate, a step in the alpha-aminoadipate pathway for lysine biosynthesis.</text>
</comment>
<keyword evidence="13 17" id="KW-0457">Lysine biosynthesis</keyword>
<dbReference type="InterPro" id="IPR015928">
    <property type="entry name" value="Aconitase/3IPM_dehydase_swvl"/>
</dbReference>
<dbReference type="InterPro" id="IPR039386">
    <property type="entry name" value="Homoaconitase_swivel"/>
</dbReference>
<evidence type="ECO:0000256" key="12">
    <source>
        <dbReference type="ARBA" id="ARBA00023128"/>
    </source>
</evidence>
<evidence type="ECO:0000256" key="5">
    <source>
        <dbReference type="ARBA" id="ARBA00012022"/>
    </source>
</evidence>
<dbReference type="GO" id="GO:0019878">
    <property type="term" value="P:lysine biosynthetic process via aminoadipic acid"/>
    <property type="evidence" value="ECO:0007669"/>
    <property type="project" value="UniProtKB-UniRule"/>
</dbReference>
<keyword evidence="11 17" id="KW-0411">Iron-sulfur</keyword>
<dbReference type="SUPFAM" id="SSF52016">
    <property type="entry name" value="LeuD/IlvD-like"/>
    <property type="match status" value="1"/>
</dbReference>
<dbReference type="SUPFAM" id="SSF53732">
    <property type="entry name" value="Aconitase iron-sulfur domain"/>
    <property type="match status" value="1"/>
</dbReference>
<dbReference type="CDD" id="cd01674">
    <property type="entry name" value="Homoaconitase_Swivel"/>
    <property type="match status" value="1"/>
</dbReference>
<evidence type="ECO:0000256" key="1">
    <source>
        <dbReference type="ARBA" id="ARBA00003422"/>
    </source>
</evidence>
<proteinExistence type="inferred from homology"/>
<comment type="cofactor">
    <cofactor evidence="17">
        <name>[4Fe-4S] cluster</name>
        <dbReference type="ChEBI" id="CHEBI:49883"/>
    </cofactor>
    <text evidence="17">Binds 1 [4Fe-4S] cluster per subunit.</text>
</comment>
<dbReference type="Pfam" id="PF00694">
    <property type="entry name" value="Aconitase_C"/>
    <property type="match status" value="1"/>
</dbReference>
<comment type="subcellular location">
    <subcellularLocation>
        <location evidence="2 17">Mitochondrion</location>
    </subcellularLocation>
</comment>
<dbReference type="PANTHER" id="PTHR43822">
    <property type="entry name" value="HOMOACONITASE, MITOCHONDRIAL-RELATED"/>
    <property type="match status" value="1"/>
</dbReference>
<dbReference type="InterPro" id="IPR000573">
    <property type="entry name" value="AconitaseA/IPMdHydase_ssu_swvl"/>
</dbReference>
<dbReference type="InterPro" id="IPR050067">
    <property type="entry name" value="IPM_dehydratase_rel_enz"/>
</dbReference>
<dbReference type="Pfam" id="PF00330">
    <property type="entry name" value="Aconitase"/>
    <property type="match status" value="1"/>
</dbReference>
<dbReference type="InterPro" id="IPR036008">
    <property type="entry name" value="Aconitase_4Fe-4S_dom"/>
</dbReference>
<evidence type="ECO:0000256" key="9">
    <source>
        <dbReference type="ARBA" id="ARBA00022946"/>
    </source>
</evidence>
<comment type="pathway">
    <text evidence="3 17">Amino-acid biosynthesis; L-lysine biosynthesis via AAA pathway; L-alpha-aminoadipate from 2-oxoglutarate: step 3/5.</text>
</comment>
<evidence type="ECO:0000256" key="4">
    <source>
        <dbReference type="ARBA" id="ARBA00007185"/>
    </source>
</evidence>
<sequence>MPGPRTLALALSATRVASRRVSHLRFSRLPTYRQHAFSTSHPSRRPDAFHSMLEEARKASDLLSASPSSISSSPQTRTEKIIQKHSVGLAPGKIVKSGDYVSLQPQHCMSHDNSFPIVQKFLNIGASKIHNNRQVVFTLDHDIQNKTESNLKKYAFLQEFARTHGIDFYGAGRGIGHQIMVEEGYAWPNTVVVASDSHSNMYGAMGAVGSPIVRTDAASVLATGRTWFQVPPIAKVTFTGILPPGVSGKDVIVALAGLFNKDEVLNHCIEFTGSEETLRSIPVDHRLTISNMTTEWGALSGVFPVDSVLISWLRAKATLASMFEGGKGRFTHERIDELVRNQVEADPGATYAKSLYLDLSTLSPFISGPNTPKIATPLKDIEAQKIPVNKAYIVSCTNSRASDLQSAAQVFREAAKEDGVIPKIAPGVELYIAAASLPEQKIAEEAGDWQVLIDGGAHVLPSGCGPCIGLGAGLLQPGEVGISASNRNFPGRMGAKDATTYLASPEVVAASALKGYIGGPGWYQAPEGVEKVIIGEGSGNLEADRAMSVEDALDKILNEAENMISGAEKDLNGSSSAPVEESEDTLTDVLPGFPESIEGEIVFCDSDNINTDGIYPGKYTYQDNISKEQMAEVCMENYDSAFRTTAREGDILVVPYNFGCGSSREQAATSILAKKIPLVVAGSFGNIFSRNSVNNALMGIELPRLIQRLRETFKNEDGKKVLTRRTGWKLKWDVRRSRVTITEEGGETWSEKVGELPPNVQEIIAKGGLEGWVKSQISQ</sequence>
<dbReference type="UniPathway" id="UPA00033">
    <property type="reaction ID" value="UER01027"/>
</dbReference>
<dbReference type="GO" id="GO:0051539">
    <property type="term" value="F:4 iron, 4 sulfur cluster binding"/>
    <property type="evidence" value="ECO:0007669"/>
    <property type="project" value="UniProtKB-UniRule"/>
</dbReference>
<keyword evidence="7 17" id="KW-0028">Amino-acid biosynthesis</keyword>
<dbReference type="Gene3D" id="3.20.19.10">
    <property type="entry name" value="Aconitase, domain 4"/>
    <property type="match status" value="1"/>
</dbReference>
<accession>A0A2T3ZC77</accession>
<protein>
    <recommendedName>
        <fullName evidence="6 17">Homoaconitase, mitochondrial</fullName>
        <ecNumber evidence="5 17">4.2.1.36</ecNumber>
    </recommendedName>
    <alternativeName>
        <fullName evidence="16 17">Homoaconitate hydratase</fullName>
    </alternativeName>
</protein>
<dbReference type="STRING" id="1042311.A0A2T3ZC77"/>
<dbReference type="InterPro" id="IPR018136">
    <property type="entry name" value="Aconitase_4Fe-4S_BS"/>
</dbReference>
<evidence type="ECO:0000256" key="15">
    <source>
        <dbReference type="ARBA" id="ARBA00029338"/>
    </source>
</evidence>
<dbReference type="InterPro" id="IPR001030">
    <property type="entry name" value="Acoase/IPM_deHydtase_lsu_aba"/>
</dbReference>
<dbReference type="InterPro" id="IPR015931">
    <property type="entry name" value="Acnase/IPM_dHydase_lsu_aba_1/3"/>
</dbReference>
<evidence type="ECO:0000259" key="18">
    <source>
        <dbReference type="Pfam" id="PF00330"/>
    </source>
</evidence>
<keyword evidence="21" id="KW-1185">Reference proteome</keyword>
<gene>
    <name evidence="20" type="ORF">M441DRAFT_26141</name>
</gene>
<keyword evidence="10 17" id="KW-0408">Iron</keyword>
<dbReference type="GO" id="GO:0005739">
    <property type="term" value="C:mitochondrion"/>
    <property type="evidence" value="ECO:0007669"/>
    <property type="project" value="UniProtKB-SubCell"/>
</dbReference>
<feature type="domain" description="Aconitase A/isopropylmalate dehydratase small subunit swivel" evidence="19">
    <location>
        <begin position="586"/>
        <end position="704"/>
    </location>
</feature>
<evidence type="ECO:0000256" key="11">
    <source>
        <dbReference type="ARBA" id="ARBA00023014"/>
    </source>
</evidence>
<evidence type="ECO:0000256" key="6">
    <source>
        <dbReference type="ARBA" id="ARBA00021560"/>
    </source>
</evidence>
<keyword evidence="12 17" id="KW-0496">Mitochondrion</keyword>
<organism evidence="20 21">
    <name type="scientific">Trichoderma asperellum (strain ATCC 204424 / CBS 433.97 / NBRC 101777)</name>
    <dbReference type="NCBI Taxonomy" id="1042311"/>
    <lineage>
        <taxon>Eukaryota</taxon>
        <taxon>Fungi</taxon>
        <taxon>Dikarya</taxon>
        <taxon>Ascomycota</taxon>
        <taxon>Pezizomycotina</taxon>
        <taxon>Sordariomycetes</taxon>
        <taxon>Hypocreomycetidae</taxon>
        <taxon>Hypocreales</taxon>
        <taxon>Hypocreaceae</taxon>
        <taxon>Trichoderma</taxon>
    </lineage>
</organism>
<evidence type="ECO:0000313" key="20">
    <source>
        <dbReference type="EMBL" id="PTB42392.1"/>
    </source>
</evidence>
<keyword evidence="9 17" id="KW-0809">Transit peptide</keyword>
<name>A0A2T3ZC77_TRIA4</name>
<comment type="similarity">
    <text evidence="4 17">Belongs to the aconitase/IPM isomerase family.</text>
</comment>
<dbReference type="PANTHER" id="PTHR43822:SF2">
    <property type="entry name" value="HOMOACONITASE, MITOCHONDRIAL"/>
    <property type="match status" value="1"/>
</dbReference>
<evidence type="ECO:0000256" key="8">
    <source>
        <dbReference type="ARBA" id="ARBA00022723"/>
    </source>
</evidence>
<dbReference type="NCBIfam" id="TIGR00139">
    <property type="entry name" value="h_aconitase"/>
    <property type="match status" value="1"/>
</dbReference>
<evidence type="ECO:0000256" key="13">
    <source>
        <dbReference type="ARBA" id="ARBA00023154"/>
    </source>
</evidence>
<evidence type="ECO:0000256" key="14">
    <source>
        <dbReference type="ARBA" id="ARBA00023239"/>
    </source>
</evidence>
<keyword evidence="8 17" id="KW-0479">Metal-binding</keyword>